<feature type="domain" description="NAD-dependent epimerase/dehydratase" evidence="3">
    <location>
        <begin position="3"/>
        <end position="184"/>
    </location>
</feature>
<accession>A0ABY1FR61</accession>
<reference evidence="4 5" key="1">
    <citation type="submission" date="2016-10" db="EMBL/GenBank/DDBJ databases">
        <authorList>
            <person name="Varghese N."/>
            <person name="Submissions S."/>
        </authorList>
    </citation>
    <scope>NUCLEOTIDE SEQUENCE [LARGE SCALE GENOMIC DNA]</scope>
    <source>
        <strain evidence="4 5">DSM 26291</strain>
    </source>
</reference>
<comment type="caution">
    <text evidence="4">The sequence shown here is derived from an EMBL/GenBank/DDBJ whole genome shotgun (WGS) entry which is preliminary data.</text>
</comment>
<evidence type="ECO:0000313" key="4">
    <source>
        <dbReference type="EMBL" id="SFL90012.1"/>
    </source>
</evidence>
<dbReference type="EMBL" id="FOTV01000014">
    <property type="protein sequence ID" value="SFL90012.1"/>
    <property type="molecule type" value="Genomic_DNA"/>
</dbReference>
<dbReference type="SUPFAM" id="SSF51735">
    <property type="entry name" value="NAD(P)-binding Rossmann-fold domains"/>
    <property type="match status" value="1"/>
</dbReference>
<dbReference type="RefSeq" id="WP_091643341.1">
    <property type="nucleotide sequence ID" value="NZ_FOTV01000014.1"/>
</dbReference>
<dbReference type="PANTHER" id="PTHR14097">
    <property type="entry name" value="OXIDOREDUCTASE HTATIP2"/>
    <property type="match status" value="1"/>
</dbReference>
<evidence type="ECO:0000256" key="2">
    <source>
        <dbReference type="ARBA" id="ARBA00023136"/>
    </source>
</evidence>
<name>A0ABY1FR61_9GAMM</name>
<evidence type="ECO:0000313" key="5">
    <source>
        <dbReference type="Proteomes" id="UP000199211"/>
    </source>
</evidence>
<protein>
    <submittedName>
        <fullName evidence="4">NAD dependent epimerase/dehydratase family protein</fullName>
    </submittedName>
</protein>
<keyword evidence="5" id="KW-1185">Reference proteome</keyword>
<evidence type="ECO:0000256" key="1">
    <source>
        <dbReference type="ARBA" id="ARBA00004370"/>
    </source>
</evidence>
<comment type="subcellular location">
    <subcellularLocation>
        <location evidence="1">Membrane</location>
    </subcellularLocation>
</comment>
<evidence type="ECO:0000259" key="3">
    <source>
        <dbReference type="Pfam" id="PF01370"/>
    </source>
</evidence>
<organism evidence="4 5">
    <name type="scientific">Marinobacter salarius</name>
    <dbReference type="NCBI Taxonomy" id="1420917"/>
    <lineage>
        <taxon>Bacteria</taxon>
        <taxon>Pseudomonadati</taxon>
        <taxon>Pseudomonadota</taxon>
        <taxon>Gammaproteobacteria</taxon>
        <taxon>Pseudomonadales</taxon>
        <taxon>Marinobacteraceae</taxon>
        <taxon>Marinobacter</taxon>
    </lineage>
</organism>
<dbReference type="Gene3D" id="3.40.50.720">
    <property type="entry name" value="NAD(P)-binding Rossmann-like Domain"/>
    <property type="match status" value="1"/>
</dbReference>
<keyword evidence="2" id="KW-0472">Membrane</keyword>
<dbReference type="Proteomes" id="UP000199211">
    <property type="component" value="Unassembled WGS sequence"/>
</dbReference>
<dbReference type="PANTHER" id="PTHR14097:SF7">
    <property type="entry name" value="OXIDOREDUCTASE HTATIP2"/>
    <property type="match status" value="1"/>
</dbReference>
<sequence>MKVMLLGASGLTGGKVLEGLLAREDVSSVVAPMRRTLPLNHEKLHQQEVDFDRLDEHSDLFAVDAIVCCLGTTIKKAGSREQFRKVDYGYPMKAAELGRANGAQVFVLMSAIASSSSSTVFYNRVKGELEDGIKSLGYPCLSIYQPSLLLGERNEQRTAEALGIKAMPLINRALIGPLEKFRGIEAVTVARAMVNEVSALAQQAPAQSEVRVHEYPDIKALAAQDVAS</sequence>
<dbReference type="InterPro" id="IPR001509">
    <property type="entry name" value="Epimerase_deHydtase"/>
</dbReference>
<dbReference type="Pfam" id="PF01370">
    <property type="entry name" value="Epimerase"/>
    <property type="match status" value="1"/>
</dbReference>
<gene>
    <name evidence="4" type="ORF">SAMN04487868_11465</name>
</gene>
<dbReference type="InterPro" id="IPR036291">
    <property type="entry name" value="NAD(P)-bd_dom_sf"/>
</dbReference>
<proteinExistence type="predicted"/>